<keyword evidence="1" id="KW-1185">Reference proteome</keyword>
<dbReference type="Proteomes" id="UP000887564">
    <property type="component" value="Unplaced"/>
</dbReference>
<evidence type="ECO:0000313" key="2">
    <source>
        <dbReference type="WBParaSite" id="PEQ_0000154001-mRNA-1"/>
    </source>
</evidence>
<organism evidence="1 2">
    <name type="scientific">Parascaris equorum</name>
    <name type="common">Equine roundworm</name>
    <dbReference type="NCBI Taxonomy" id="6256"/>
    <lineage>
        <taxon>Eukaryota</taxon>
        <taxon>Metazoa</taxon>
        <taxon>Ecdysozoa</taxon>
        <taxon>Nematoda</taxon>
        <taxon>Chromadorea</taxon>
        <taxon>Rhabditida</taxon>
        <taxon>Spirurina</taxon>
        <taxon>Ascaridomorpha</taxon>
        <taxon>Ascaridoidea</taxon>
        <taxon>Ascarididae</taxon>
        <taxon>Parascaris</taxon>
    </lineage>
</organism>
<dbReference type="AlphaFoldDB" id="A0A914RA17"/>
<accession>A0A914RA17</accession>
<evidence type="ECO:0000313" key="1">
    <source>
        <dbReference type="Proteomes" id="UP000887564"/>
    </source>
</evidence>
<proteinExistence type="predicted"/>
<protein>
    <submittedName>
        <fullName evidence="2">Uncharacterized protein</fullName>
    </submittedName>
</protein>
<name>A0A914RA17_PAREQ</name>
<reference evidence="2" key="1">
    <citation type="submission" date="2022-11" db="UniProtKB">
        <authorList>
            <consortium name="WormBaseParasite"/>
        </authorList>
    </citation>
    <scope>IDENTIFICATION</scope>
</reference>
<dbReference type="WBParaSite" id="PEQ_0000154001-mRNA-1">
    <property type="protein sequence ID" value="PEQ_0000154001-mRNA-1"/>
    <property type="gene ID" value="PEQ_0000154001"/>
</dbReference>
<sequence length="163" mass="19262">LQPDWSIAHWQQEWQNVNSDRRANPTRVRGEEQEGLLSRIVAGQEEEEEYLHQQELTPTNVYREHPAYMNLQPIYPRIHSSTLYDYPPFRQPVEFFENPDLQTLAPFVAHEDMMQLTTDIHGLLPDFNFADWIPADPAPLHRTNSEQQVFISVVYTNFTWLLN</sequence>